<reference evidence="1" key="2">
    <citation type="journal article" date="2022" name="New Phytol.">
        <title>Evolutionary transition to the ectomycorrhizal habit in the genomes of a hyperdiverse lineage of mushroom-forming fungi.</title>
        <authorList>
            <person name="Looney B."/>
            <person name="Miyauchi S."/>
            <person name="Morin E."/>
            <person name="Drula E."/>
            <person name="Courty P.E."/>
            <person name="Kohler A."/>
            <person name="Kuo A."/>
            <person name="LaButti K."/>
            <person name="Pangilinan J."/>
            <person name="Lipzen A."/>
            <person name="Riley R."/>
            <person name="Andreopoulos W."/>
            <person name="He G."/>
            <person name="Johnson J."/>
            <person name="Nolan M."/>
            <person name="Tritt A."/>
            <person name="Barry K.W."/>
            <person name="Grigoriev I.V."/>
            <person name="Nagy L.G."/>
            <person name="Hibbett D."/>
            <person name="Henrissat B."/>
            <person name="Matheny P.B."/>
            <person name="Labbe J."/>
            <person name="Martin F.M."/>
        </authorList>
    </citation>
    <scope>NUCLEOTIDE SEQUENCE</scope>
    <source>
        <strain evidence="1">FP105234-sp</strain>
    </source>
</reference>
<protein>
    <submittedName>
        <fullName evidence="1">Uncharacterized protein</fullName>
    </submittedName>
</protein>
<organism evidence="1 2">
    <name type="scientific">Auriscalpium vulgare</name>
    <dbReference type="NCBI Taxonomy" id="40419"/>
    <lineage>
        <taxon>Eukaryota</taxon>
        <taxon>Fungi</taxon>
        <taxon>Dikarya</taxon>
        <taxon>Basidiomycota</taxon>
        <taxon>Agaricomycotina</taxon>
        <taxon>Agaricomycetes</taxon>
        <taxon>Russulales</taxon>
        <taxon>Auriscalpiaceae</taxon>
        <taxon>Auriscalpium</taxon>
    </lineage>
</organism>
<dbReference type="Proteomes" id="UP000814033">
    <property type="component" value="Unassembled WGS sequence"/>
</dbReference>
<dbReference type="EMBL" id="MU276115">
    <property type="protein sequence ID" value="KAI0041572.1"/>
    <property type="molecule type" value="Genomic_DNA"/>
</dbReference>
<comment type="caution">
    <text evidence="1">The sequence shown here is derived from an EMBL/GenBank/DDBJ whole genome shotgun (WGS) entry which is preliminary data.</text>
</comment>
<gene>
    <name evidence="1" type="ORF">FA95DRAFT_1576284</name>
</gene>
<reference evidence="1" key="1">
    <citation type="submission" date="2021-02" db="EMBL/GenBank/DDBJ databases">
        <authorList>
            <consortium name="DOE Joint Genome Institute"/>
            <person name="Ahrendt S."/>
            <person name="Looney B.P."/>
            <person name="Miyauchi S."/>
            <person name="Morin E."/>
            <person name="Drula E."/>
            <person name="Courty P.E."/>
            <person name="Chicoki N."/>
            <person name="Fauchery L."/>
            <person name="Kohler A."/>
            <person name="Kuo A."/>
            <person name="Labutti K."/>
            <person name="Pangilinan J."/>
            <person name="Lipzen A."/>
            <person name="Riley R."/>
            <person name="Andreopoulos W."/>
            <person name="He G."/>
            <person name="Johnson J."/>
            <person name="Barry K.W."/>
            <person name="Grigoriev I.V."/>
            <person name="Nagy L."/>
            <person name="Hibbett D."/>
            <person name="Henrissat B."/>
            <person name="Matheny P.B."/>
            <person name="Labbe J."/>
            <person name="Martin F."/>
        </authorList>
    </citation>
    <scope>NUCLEOTIDE SEQUENCE</scope>
    <source>
        <strain evidence="1">FP105234-sp</strain>
    </source>
</reference>
<accession>A0ACB8RC91</accession>
<keyword evidence="2" id="KW-1185">Reference proteome</keyword>
<sequence length="1235" mass="131871">MASGPESQGSPLSPPSSPSTVLTIFAGPTYIAQHSADSVLSDFRPIKLQPEALRSLNIFVDELLFNVLDAARSLLPGRIKTGLLKLLPTTLGKEALLEAELELRAYWERTTNAKPAPAEQDFNLSYAVELMRLKCEAYSTLNDSDEDAQAEARLAKRMGQASPPKTLIAPAALYLTAILERRNDRHILTNVGRVATRDSSRTTASMQDLFVALCEDDAVYPLFKTMKGAAAFLSRDSHAAAIPVYEHVESIIKAPRPRRSKSISRPNVNDRQNTSSPLPEGAREIASAWSRVSSESSSSAAVPGSSPAAVPRPSMEKAKAIKLFKAHNRTSSDRDASPARTHDGRKSISAQSDVLADGVSLDTEDDAYDQEFDDLMRSGETMKVSLTPDRLRTMESSRGQQRPPRRAPQKSASAENVRGAPVANDVQHAFASLEPKHHGGRRPSLHQVDSIVEDEEPREHVSRSPNGRRQDAPLTPPSSIGAPRTRSTSTSGAMASNGRQVTRKSSLGLKGGAPPVSLPQQMRDPRLGAKQDAGLPPRTRKIQRNRESLDLDDIMNGSDGESDVPLPKAAVSPTSPGRKLPYAVSSSARDLISFLEEGPPSDPVLPQARAATFSQVSLTPTTKSGKGGNRLQRMISKLSLSSSDREKGYAADRPQRGPYVSAPSTPSGYTIPLPPAVQPVPPRIAPPAPISPPSSPSRASSVEDGTFTSRERDSDRDRMRKMSVSRKAVPNWETAAVEQAFPRGREQQQQWPPQQLSQQQPSQQRQQSPPPSQQQPSQQRLQQSPPPQQQSSQQRLQQSPPPQQQVQSSQQRLQQSPPPQRLQQSPPPQQLQQRLTPSPRPPPSPVGGPGYAPVAGQSRPTPSPVHSHTSGPGYPQGPAHSPVRGYSQSSQSPSPVPTPAVAPSPSPAPTPVVAPSPSPVPFAKAPSASPSQAPAKAPSPLPAPAPAPAPLVKAPAPAPLPLSPSTPSYTNGQGSVRGYERLERASDSRPSTSPTSPSENGNGRPQYRPRSSRSSNGARPASADSNGRRTSAKRPLGMVGPAPAPAGPVLAEEHALALRRMMGRATSADECRLLLDMFLAKAGFALPSPAEERYAGSALASPPLTAVNATRERALPPPLEHSVVEMFLGDGTELFPEEEEVEVEVEAAENGDAEPGEDADAEVHASVNGAQARYPYTPEHSQDEHMAKGLPTPPVDTREPSTHPASTPAPVAAAASPAPPENEYEYVPQHVSAAA</sequence>
<name>A0ACB8RC91_9AGAM</name>
<evidence type="ECO:0000313" key="1">
    <source>
        <dbReference type="EMBL" id="KAI0041572.1"/>
    </source>
</evidence>
<proteinExistence type="predicted"/>
<evidence type="ECO:0000313" key="2">
    <source>
        <dbReference type="Proteomes" id="UP000814033"/>
    </source>
</evidence>